<evidence type="ECO:0000313" key="7">
    <source>
        <dbReference type="EMBL" id="GFY93684.1"/>
    </source>
</evidence>
<keyword evidence="3" id="KW-0238">DNA-binding</keyword>
<comment type="caution">
    <text evidence="7">The sequence shown here is derived from an EMBL/GenBank/DDBJ whole genome shotgun (WGS) entry which is preliminary data.</text>
</comment>
<keyword evidence="4" id="KW-0804">Transcription</keyword>
<dbReference type="GO" id="GO:0005634">
    <property type="term" value="C:nucleus"/>
    <property type="evidence" value="ECO:0007669"/>
    <property type="project" value="UniProtKB-SubCell"/>
</dbReference>
<dbReference type="Gene3D" id="4.10.280.10">
    <property type="entry name" value="Helix-loop-helix DNA-binding domain"/>
    <property type="match status" value="1"/>
</dbReference>
<evidence type="ECO:0000313" key="8">
    <source>
        <dbReference type="Proteomes" id="UP000585474"/>
    </source>
</evidence>
<keyword evidence="5" id="KW-0539">Nucleus</keyword>
<evidence type="ECO:0000256" key="4">
    <source>
        <dbReference type="ARBA" id="ARBA00023163"/>
    </source>
</evidence>
<name>A0A7J0F4S2_9ERIC</name>
<evidence type="ECO:0000256" key="2">
    <source>
        <dbReference type="ARBA" id="ARBA00023015"/>
    </source>
</evidence>
<dbReference type="CDD" id="cd11454">
    <property type="entry name" value="bHLH_AtIND_like"/>
    <property type="match status" value="1"/>
</dbReference>
<keyword evidence="2" id="KW-0805">Transcription regulation</keyword>
<feature type="domain" description="BHLH" evidence="6">
    <location>
        <begin position="159"/>
        <end position="208"/>
    </location>
</feature>
<dbReference type="SMART" id="SM00353">
    <property type="entry name" value="HLH"/>
    <property type="match status" value="1"/>
</dbReference>
<dbReference type="PROSITE" id="PS50888">
    <property type="entry name" value="BHLH"/>
    <property type="match status" value="1"/>
</dbReference>
<organism evidence="7 8">
    <name type="scientific">Actinidia rufa</name>
    <dbReference type="NCBI Taxonomy" id="165716"/>
    <lineage>
        <taxon>Eukaryota</taxon>
        <taxon>Viridiplantae</taxon>
        <taxon>Streptophyta</taxon>
        <taxon>Embryophyta</taxon>
        <taxon>Tracheophyta</taxon>
        <taxon>Spermatophyta</taxon>
        <taxon>Magnoliopsida</taxon>
        <taxon>eudicotyledons</taxon>
        <taxon>Gunneridae</taxon>
        <taxon>Pentapetalae</taxon>
        <taxon>asterids</taxon>
        <taxon>Ericales</taxon>
        <taxon>Actinidiaceae</taxon>
        <taxon>Actinidia</taxon>
    </lineage>
</organism>
<protein>
    <submittedName>
        <fullName evidence="7">Similar to ROOT HAIR DEFECTIVE6</fullName>
    </submittedName>
</protein>
<dbReference type="FunFam" id="4.10.280.10:FF:000046">
    <property type="entry name" value="Transcription factor bHLH83"/>
    <property type="match status" value="1"/>
</dbReference>
<dbReference type="AlphaFoldDB" id="A0A7J0F4S2"/>
<evidence type="ECO:0000256" key="1">
    <source>
        <dbReference type="ARBA" id="ARBA00004123"/>
    </source>
</evidence>
<dbReference type="Proteomes" id="UP000585474">
    <property type="component" value="Unassembled WGS sequence"/>
</dbReference>
<dbReference type="PANTHER" id="PTHR16223">
    <property type="entry name" value="TRANSCRIPTION FACTOR BHLH83-RELATED"/>
    <property type="match status" value="1"/>
</dbReference>
<dbReference type="SUPFAM" id="SSF47459">
    <property type="entry name" value="HLH, helix-loop-helix DNA-binding domain"/>
    <property type="match status" value="1"/>
</dbReference>
<dbReference type="InterPro" id="IPR036638">
    <property type="entry name" value="HLH_DNA-bd_sf"/>
</dbReference>
<keyword evidence="8" id="KW-1185">Reference proteome</keyword>
<evidence type="ECO:0000256" key="3">
    <source>
        <dbReference type="ARBA" id="ARBA00023125"/>
    </source>
</evidence>
<dbReference type="GO" id="GO:0048766">
    <property type="term" value="P:root hair initiation"/>
    <property type="evidence" value="ECO:0007669"/>
    <property type="project" value="UniProtKB-ARBA"/>
</dbReference>
<dbReference type="GO" id="GO:0000981">
    <property type="term" value="F:DNA-binding transcription factor activity, RNA polymerase II-specific"/>
    <property type="evidence" value="ECO:0007669"/>
    <property type="project" value="TreeGrafter"/>
</dbReference>
<comment type="subcellular location">
    <subcellularLocation>
        <location evidence="1">Nucleus</location>
    </subcellularLocation>
</comment>
<dbReference type="InterPro" id="IPR045843">
    <property type="entry name" value="IND-like"/>
</dbReference>
<proteinExistence type="predicted"/>
<reference evidence="7 8" key="1">
    <citation type="submission" date="2019-07" db="EMBL/GenBank/DDBJ databases">
        <title>De Novo Assembly of kiwifruit Actinidia rufa.</title>
        <authorList>
            <person name="Sugita-Konishi S."/>
            <person name="Sato K."/>
            <person name="Mori E."/>
            <person name="Abe Y."/>
            <person name="Kisaki G."/>
            <person name="Hamano K."/>
            <person name="Suezawa K."/>
            <person name="Otani M."/>
            <person name="Fukuda T."/>
            <person name="Manabe T."/>
            <person name="Gomi K."/>
            <person name="Tabuchi M."/>
            <person name="Akimitsu K."/>
            <person name="Kataoka I."/>
        </authorList>
    </citation>
    <scope>NUCLEOTIDE SEQUENCE [LARGE SCALE GENOMIC DNA]</scope>
    <source>
        <strain evidence="8">cv. Fuchu</strain>
    </source>
</reference>
<dbReference type="GO" id="GO:0046983">
    <property type="term" value="F:protein dimerization activity"/>
    <property type="evidence" value="ECO:0007669"/>
    <property type="project" value="InterPro"/>
</dbReference>
<evidence type="ECO:0000256" key="5">
    <source>
        <dbReference type="ARBA" id="ARBA00023242"/>
    </source>
</evidence>
<accession>A0A7J0F4S2</accession>
<dbReference type="GO" id="GO:0000978">
    <property type="term" value="F:RNA polymerase II cis-regulatory region sequence-specific DNA binding"/>
    <property type="evidence" value="ECO:0007669"/>
    <property type="project" value="TreeGrafter"/>
</dbReference>
<gene>
    <name evidence="7" type="ORF">Acr_09g0001300</name>
</gene>
<dbReference type="EMBL" id="BJWL01000009">
    <property type="protein sequence ID" value="GFY93684.1"/>
    <property type="molecule type" value="Genomic_DNA"/>
</dbReference>
<sequence length="401" mass="44422">MLETSEKTNGSLSSPSSTNSAVYGVAHSLINFRAGYDHVMHGNGNFLCFEQNDDDSVWEDEGYNSRLFDQDFNCVQSTSFYETPLKENQHKELFGWSSSEANGNTGTTQELAAHKNNHASISVPMRERECEVSKSNAPVQQGRPNQSQLLRPRTHKVLQLRFASSSSQLNRRERISERLKILQELVPNGSKVDLVTMLEKAISYVKFLQLQVKVLATDEFWPVQGGKAPDISQGGQCPESQVWQPWTWVPTLGIGANKKEDYVSVKLAKTTKLLIHLQTSLRGTSLDDLCPGCHEKIKLNMDGSLRGNSGPSGVGAKAASGKSEVFGSLGTMEGYTKLEGIRVIGKMANIGTEQEDHVLALVIPLEVIRDLLVVDLDGTALERLIVFERDFQMYQILTDTC</sequence>
<dbReference type="Pfam" id="PF00010">
    <property type="entry name" value="HLH"/>
    <property type="match status" value="1"/>
</dbReference>
<dbReference type="PANTHER" id="PTHR16223:SF353">
    <property type="entry name" value="TRANSCRIPTION FACTOR RHD6-RELATED"/>
    <property type="match status" value="1"/>
</dbReference>
<evidence type="ECO:0000259" key="6">
    <source>
        <dbReference type="PROSITE" id="PS50888"/>
    </source>
</evidence>
<dbReference type="OrthoDB" id="687495at2759"/>
<dbReference type="InterPro" id="IPR011598">
    <property type="entry name" value="bHLH_dom"/>
</dbReference>